<reference evidence="2 3" key="1">
    <citation type="submission" date="2020-08" db="EMBL/GenBank/DDBJ databases">
        <authorList>
            <person name="Hejnol A."/>
        </authorList>
    </citation>
    <scope>NUCLEOTIDE SEQUENCE [LARGE SCALE GENOMIC DNA]</scope>
</reference>
<gene>
    <name evidence="2" type="ORF">DGYR_LOCUS4314</name>
</gene>
<dbReference type="EMBL" id="CAJFCJ010000006">
    <property type="protein sequence ID" value="CAD5115588.1"/>
    <property type="molecule type" value="Genomic_DNA"/>
</dbReference>
<organism evidence="2 3">
    <name type="scientific">Dimorphilus gyrociliatus</name>
    <dbReference type="NCBI Taxonomy" id="2664684"/>
    <lineage>
        <taxon>Eukaryota</taxon>
        <taxon>Metazoa</taxon>
        <taxon>Spiralia</taxon>
        <taxon>Lophotrochozoa</taxon>
        <taxon>Annelida</taxon>
        <taxon>Polychaeta</taxon>
        <taxon>Polychaeta incertae sedis</taxon>
        <taxon>Dinophilidae</taxon>
        <taxon>Dimorphilus</taxon>
    </lineage>
</organism>
<comment type="caution">
    <text evidence="2">The sequence shown here is derived from an EMBL/GenBank/DDBJ whole genome shotgun (WGS) entry which is preliminary data.</text>
</comment>
<proteinExistence type="predicted"/>
<name>A0A7I8VHD1_9ANNE</name>
<accession>A0A7I8VHD1</accession>
<feature type="compositionally biased region" description="Basic and acidic residues" evidence="1">
    <location>
        <begin position="237"/>
        <end position="255"/>
    </location>
</feature>
<sequence length="327" mass="38035">MSEKITIKYQDSLNEDENEVILVPDIADVTLVNSTDNEELCNLKNSDRQGSDDSLELFTNTLNVSPDENREEEIIIKVPQPSEYKRQESFSSTIVIDLNGEQQKESIEDKDAIEDEADSGFSPSRIRDSIELTQTKMTNDVINLTAPDLNDRPISVFTQSVKNFDNIINEFEDYDSPVVDTEEVVHQVHFKENMLKLSKIEEAVEEDNHSIDKHVENMKRSIKELDEVFQTTTIQTEQEKEEKDEKKETVEKEEPSDYKVTFRQELKHENVILSRIDERQETPSVLEINDNIKQEEHQEIKILDEKQSTTEDRKKKKVSFLRTLCCF</sequence>
<evidence type="ECO:0000313" key="3">
    <source>
        <dbReference type="Proteomes" id="UP000549394"/>
    </source>
</evidence>
<dbReference type="Proteomes" id="UP000549394">
    <property type="component" value="Unassembled WGS sequence"/>
</dbReference>
<protein>
    <submittedName>
        <fullName evidence="2">DgyrCDS4549</fullName>
    </submittedName>
</protein>
<evidence type="ECO:0000256" key="1">
    <source>
        <dbReference type="SAM" id="MobiDB-lite"/>
    </source>
</evidence>
<keyword evidence="3" id="KW-1185">Reference proteome</keyword>
<dbReference type="AlphaFoldDB" id="A0A7I8VHD1"/>
<evidence type="ECO:0000313" key="2">
    <source>
        <dbReference type="EMBL" id="CAD5115588.1"/>
    </source>
</evidence>
<feature type="region of interest" description="Disordered" evidence="1">
    <location>
        <begin position="235"/>
        <end position="255"/>
    </location>
</feature>